<dbReference type="RefSeq" id="XP_022338644.1">
    <property type="nucleotide sequence ID" value="XM_022482936.1"/>
</dbReference>
<keyword evidence="2" id="KW-0812">Transmembrane</keyword>
<evidence type="ECO:0000313" key="6">
    <source>
        <dbReference type="RefSeq" id="XP_022338627.1"/>
    </source>
</evidence>
<dbReference type="PANTHER" id="PTHR13147">
    <property type="entry name" value="FOUR-JOINTED BOX PROTEIN 1"/>
    <property type="match status" value="1"/>
</dbReference>
<protein>
    <submittedName>
        <fullName evidence="4 5">Four-jointed box protein 1-like</fullName>
    </submittedName>
</protein>
<evidence type="ECO:0000256" key="2">
    <source>
        <dbReference type="SAM" id="Phobius"/>
    </source>
</evidence>
<evidence type="ECO:0000313" key="5">
    <source>
        <dbReference type="RefSeq" id="XP_022338618.1"/>
    </source>
</evidence>
<dbReference type="KEGG" id="cvn:111134093"/>
<feature type="compositionally biased region" description="Acidic residues" evidence="1">
    <location>
        <begin position="128"/>
        <end position="144"/>
    </location>
</feature>
<proteinExistence type="predicted"/>
<dbReference type="PRINTS" id="PR02072">
    <property type="entry name" value="4JOINTEDBOX1"/>
</dbReference>
<evidence type="ECO:0000313" key="7">
    <source>
        <dbReference type="RefSeq" id="XP_022338636.1"/>
    </source>
</evidence>
<dbReference type="RefSeq" id="XP_022338627.1">
    <property type="nucleotide sequence ID" value="XM_022482919.1"/>
</dbReference>
<dbReference type="InterPro" id="IPR024868">
    <property type="entry name" value="FJX1/FJ"/>
</dbReference>
<dbReference type="Proteomes" id="UP000694844">
    <property type="component" value="Chromosome 1"/>
</dbReference>
<gene>
    <name evidence="4 5 6 7 8 9" type="primary">LOC111134093</name>
</gene>
<dbReference type="GO" id="GO:0005615">
    <property type="term" value="C:extracellular space"/>
    <property type="evidence" value="ECO:0007669"/>
    <property type="project" value="TreeGrafter"/>
</dbReference>
<evidence type="ECO:0000313" key="8">
    <source>
        <dbReference type="RefSeq" id="XP_022338644.1"/>
    </source>
</evidence>
<dbReference type="OrthoDB" id="10055077at2759"/>
<accession>A0A8B8ED93</accession>
<dbReference type="RefSeq" id="XP_022338612.1">
    <property type="nucleotide sequence ID" value="XM_022482904.1"/>
</dbReference>
<reference evidence="6 7" key="2">
    <citation type="submission" date="2025-04" db="UniProtKB">
        <authorList>
            <consortium name="RefSeq"/>
        </authorList>
    </citation>
    <scope>IDENTIFICATION</scope>
    <source>
        <tissue evidence="6 7">Whole sample</tissue>
    </source>
</reference>
<keyword evidence="2" id="KW-1133">Transmembrane helix</keyword>
<dbReference type="PANTHER" id="PTHR13147:SF5">
    <property type="entry name" value="FOUR-JOINTED BOX PROTEIN 1"/>
    <property type="match status" value="1"/>
</dbReference>
<evidence type="ECO:0000313" key="4">
    <source>
        <dbReference type="RefSeq" id="XP_022338612.1"/>
    </source>
</evidence>
<feature type="transmembrane region" description="Helical" evidence="2">
    <location>
        <begin position="20"/>
        <end position="42"/>
    </location>
</feature>
<evidence type="ECO:0000313" key="9">
    <source>
        <dbReference type="RefSeq" id="XP_022338651.1"/>
    </source>
</evidence>
<keyword evidence="3" id="KW-1185">Reference proteome</keyword>
<dbReference type="AlphaFoldDB" id="A0A8B8ED93"/>
<dbReference type="GO" id="GO:0007267">
    <property type="term" value="P:cell-cell signaling"/>
    <property type="evidence" value="ECO:0007669"/>
    <property type="project" value="TreeGrafter"/>
</dbReference>
<keyword evidence="2" id="KW-0472">Membrane</keyword>
<feature type="region of interest" description="Disordered" evidence="1">
    <location>
        <begin position="100"/>
        <end position="151"/>
    </location>
</feature>
<dbReference type="RefSeq" id="XP_022338618.1">
    <property type="nucleotide sequence ID" value="XM_022482910.1"/>
</dbReference>
<dbReference type="GeneID" id="111134093"/>
<name>A0A8B8ED93_CRAVI</name>
<organism evidence="3 6">
    <name type="scientific">Crassostrea virginica</name>
    <name type="common">Eastern oyster</name>
    <dbReference type="NCBI Taxonomy" id="6565"/>
    <lineage>
        <taxon>Eukaryota</taxon>
        <taxon>Metazoa</taxon>
        <taxon>Spiralia</taxon>
        <taxon>Lophotrochozoa</taxon>
        <taxon>Mollusca</taxon>
        <taxon>Bivalvia</taxon>
        <taxon>Autobranchia</taxon>
        <taxon>Pteriomorphia</taxon>
        <taxon>Ostreida</taxon>
        <taxon>Ostreoidea</taxon>
        <taxon>Ostreidae</taxon>
        <taxon>Crassostrea</taxon>
    </lineage>
</organism>
<evidence type="ECO:0000256" key="1">
    <source>
        <dbReference type="SAM" id="MobiDB-lite"/>
    </source>
</evidence>
<dbReference type="RefSeq" id="XP_022338651.1">
    <property type="nucleotide sequence ID" value="XM_022482943.1"/>
</dbReference>
<reference evidence="3" key="1">
    <citation type="submission" date="2024-06" db="UniProtKB">
        <authorList>
            <consortium name="RefSeq"/>
        </authorList>
    </citation>
    <scope>NUCLEOTIDE SEQUENCE [LARGE SCALE GENOMIC DNA]</scope>
    <source>
        <tissue evidence="4 5">Whole sample</tissue>
    </source>
</reference>
<dbReference type="RefSeq" id="XP_022338636.1">
    <property type="nucleotide sequence ID" value="XM_022482928.1"/>
</dbReference>
<sequence length="531" mass="61485">MIEAARNVLVMILKVRRKSWRGLLVTLSLMTMGFVCVLNLLAHELNFSEKSVKTQSENRFVLQDPKLYIAQGIRKPQAAVDKSDHDNFDLSSHRKFVFTSHDNIPEKDEPNVQAEDSDEEYSNVRLNEDEDDDNFDDTDDDSDNNMDLNSKSRVQRIFEPYDFQNMSKLIFAKPPLRFQEISDRKQMVEEKVIAESDVKGFSGKLAVSEGIFWSPYVERMVPKGFSDEEVFNYTTSIQSATVHSVEPASWNKCGRPKNAYIVLQDKRIVCVRYRDSHVRFILGEALSFYLSRLLGLDNVPAVVLSSTSAGRWSKHNLETLDWQQDKLVALIQWIPNMDTYNSYVKIPERILQAYRSGNPILGDHLKNAALQEIVELQQWGTLFLFDYLTGNYDRVASMQDAAMEEKKPSIITERIRNLFKSTKTNKLWLIDNESGLLDAYDLIYNNESGGAKFLKFHQQMLQTMCIFQKSTVTAIQRFLQEESPHIYLYNYAMSHDPVLRQVLPSYKLKLIQSWFPKRLAEVYKWVNHCAS</sequence>
<evidence type="ECO:0000313" key="3">
    <source>
        <dbReference type="Proteomes" id="UP000694844"/>
    </source>
</evidence>